<reference evidence="4" key="1">
    <citation type="submission" date="2022-08" db="EMBL/GenBank/DDBJ databases">
        <title>The genomic sequence of strain Paenibacillus sp. SCIV0701.</title>
        <authorList>
            <person name="Zhao H."/>
        </authorList>
    </citation>
    <scope>NUCLEOTIDE SEQUENCE</scope>
    <source>
        <strain evidence="4">SCIV0701</strain>
    </source>
</reference>
<dbReference type="Pfam" id="PF09972">
    <property type="entry name" value="DUF2207"/>
    <property type="match status" value="1"/>
</dbReference>
<evidence type="ECO:0000313" key="4">
    <source>
        <dbReference type="EMBL" id="MCR2807418.1"/>
    </source>
</evidence>
<keyword evidence="2" id="KW-0812">Transmembrane</keyword>
<feature type="region of interest" description="Disordered" evidence="1">
    <location>
        <begin position="618"/>
        <end position="667"/>
    </location>
</feature>
<feature type="transmembrane region" description="Helical" evidence="2">
    <location>
        <begin position="510"/>
        <end position="529"/>
    </location>
</feature>
<evidence type="ECO:0000256" key="1">
    <source>
        <dbReference type="SAM" id="MobiDB-lite"/>
    </source>
</evidence>
<dbReference type="InterPro" id="IPR018702">
    <property type="entry name" value="DUF2207"/>
</dbReference>
<keyword evidence="2" id="KW-0472">Membrane</keyword>
<dbReference type="RefSeq" id="WP_257451873.1">
    <property type="nucleotide sequence ID" value="NZ_JANIPJ010000026.1"/>
</dbReference>
<dbReference type="EMBL" id="JANIPJ010000026">
    <property type="protein sequence ID" value="MCR2807418.1"/>
    <property type="molecule type" value="Genomic_DNA"/>
</dbReference>
<feature type="transmembrane region" description="Helical" evidence="2">
    <location>
        <begin position="487"/>
        <end position="504"/>
    </location>
</feature>
<evidence type="ECO:0000313" key="5">
    <source>
        <dbReference type="Proteomes" id="UP001141950"/>
    </source>
</evidence>
<feature type="domain" description="DUF2207" evidence="3">
    <location>
        <begin position="32"/>
        <end position="211"/>
    </location>
</feature>
<name>A0A9X2MSP0_9BACL</name>
<feature type="transmembrane region" description="Helical" evidence="2">
    <location>
        <begin position="260"/>
        <end position="280"/>
    </location>
</feature>
<gene>
    <name evidence="4" type="ORF">NQZ67_26375</name>
</gene>
<organism evidence="4 5">
    <name type="scientific">Paenibacillus soyae</name>
    <dbReference type="NCBI Taxonomy" id="2969249"/>
    <lineage>
        <taxon>Bacteria</taxon>
        <taxon>Bacillati</taxon>
        <taxon>Bacillota</taxon>
        <taxon>Bacilli</taxon>
        <taxon>Bacillales</taxon>
        <taxon>Paenibacillaceae</taxon>
        <taxon>Paenibacillus</taxon>
    </lineage>
</organism>
<dbReference type="AlphaFoldDB" id="A0A9X2MSP0"/>
<feature type="transmembrane region" description="Helical" evidence="2">
    <location>
        <begin position="437"/>
        <end position="455"/>
    </location>
</feature>
<sequence>MKRRVTPALLFIAGFIILLGLLGAFDDNTELTIDKVDIVADVMPDGDLYVEELFTYTVRGEFTGFNRYMDDYGDSNVEFFEAYVPPDDRELGQFGYEGLERYPAGLRSKRGSYRVEAETKDQTVQMYYRYRLDREALKYEDGGELDWVALDNNEVDHRNVSVTVRLRQAAAEPVIGYAYDRSGGAMVEETNQVVRYENELLLENDSVRLKLFFPAEVLPELEASPSSVTLTERLADETALQQRFAKREELLEIGRQASRWLTYAAAAGILFYVLSVRKLIAWGRGRRISLQELEDMDPIRLASLFKKGNPHRIEALAGVFALRRRGMIDMDMVQAGPRFQEDRRAPKQLPQFVARGSRAGLNRAERQLLSWLFRGTGVMNLENVAGPTKTERRRKSAVAPYMKRLRGLERGFVRWRRLMENVDDRFVRYVDYRPRKIIVPVLALVHLAVIVYLHVADATVWGWVASIAAVMGIGVGWVALRRNRKRHITIFLIACLFVAAQIVHEPAVNEYLSFVFLSLMLVAVLPRRVTDSASAAYRSAILRYRRRLAKGGGDAGNDPGRLERRMEAALLLGVGRRFAVRARKKLPASSFYSASPLLDPAAADAIEYAFVRSWEGVKDPSNSGSGGYADGGDGGGSYGDSGDGGSDGGSGGDGGGGDGGGGGGGGD</sequence>
<comment type="caution">
    <text evidence="4">The sequence shown here is derived from an EMBL/GenBank/DDBJ whole genome shotgun (WGS) entry which is preliminary data.</text>
</comment>
<proteinExistence type="predicted"/>
<feature type="transmembrane region" description="Helical" evidence="2">
    <location>
        <begin position="461"/>
        <end position="480"/>
    </location>
</feature>
<keyword evidence="5" id="KW-1185">Reference proteome</keyword>
<keyword evidence="2" id="KW-1133">Transmembrane helix</keyword>
<evidence type="ECO:0000259" key="3">
    <source>
        <dbReference type="Pfam" id="PF09972"/>
    </source>
</evidence>
<feature type="compositionally biased region" description="Gly residues" evidence="1">
    <location>
        <begin position="624"/>
        <end position="667"/>
    </location>
</feature>
<protein>
    <submittedName>
        <fullName evidence="4">DUF2207 domain-containing protein</fullName>
    </submittedName>
</protein>
<accession>A0A9X2MSP0</accession>
<dbReference type="Proteomes" id="UP001141950">
    <property type="component" value="Unassembled WGS sequence"/>
</dbReference>
<evidence type="ECO:0000256" key="2">
    <source>
        <dbReference type="SAM" id="Phobius"/>
    </source>
</evidence>